<reference evidence="3 4" key="1">
    <citation type="submission" date="2022-10" db="EMBL/GenBank/DDBJ databases">
        <title>Alteromonas sp. chi3 Genome sequencing.</title>
        <authorList>
            <person name="Park S."/>
        </authorList>
    </citation>
    <scope>NUCLEOTIDE SEQUENCE [LARGE SCALE GENOMIC DNA]</scope>
    <source>
        <strain evidence="4">chi3</strain>
    </source>
</reference>
<feature type="region of interest" description="Disordered" evidence="1">
    <location>
        <begin position="1"/>
        <end position="21"/>
    </location>
</feature>
<dbReference type="InterPro" id="IPR005467">
    <property type="entry name" value="His_kinase_dom"/>
</dbReference>
<dbReference type="InterPro" id="IPR003594">
    <property type="entry name" value="HATPase_dom"/>
</dbReference>
<proteinExistence type="predicted"/>
<dbReference type="Proteomes" id="UP001218788">
    <property type="component" value="Unassembled WGS sequence"/>
</dbReference>
<feature type="domain" description="Histidine kinase" evidence="2">
    <location>
        <begin position="35"/>
        <end position="253"/>
    </location>
</feature>
<dbReference type="EMBL" id="JAQQXP010000001">
    <property type="protein sequence ID" value="MDC8831015.1"/>
    <property type="molecule type" value="Genomic_DNA"/>
</dbReference>
<dbReference type="InterPro" id="IPR052023">
    <property type="entry name" value="Histidine_kinase_KdpD"/>
</dbReference>
<dbReference type="GO" id="GO:0016301">
    <property type="term" value="F:kinase activity"/>
    <property type="evidence" value="ECO:0007669"/>
    <property type="project" value="UniProtKB-KW"/>
</dbReference>
<dbReference type="SUPFAM" id="SSF55874">
    <property type="entry name" value="ATPase domain of HSP90 chaperone/DNA topoisomerase II/histidine kinase"/>
    <property type="match status" value="1"/>
</dbReference>
<evidence type="ECO:0000313" key="4">
    <source>
        <dbReference type="Proteomes" id="UP001218788"/>
    </source>
</evidence>
<dbReference type="Pfam" id="PF02518">
    <property type="entry name" value="HATPase_c"/>
    <property type="match status" value="1"/>
</dbReference>
<keyword evidence="3" id="KW-0418">Kinase</keyword>
<comment type="caution">
    <text evidence="3">The sequence shown here is derived from an EMBL/GenBank/DDBJ whole genome shotgun (WGS) entry which is preliminary data.</text>
</comment>
<dbReference type="Gene3D" id="3.30.565.10">
    <property type="entry name" value="Histidine kinase-like ATPase, C-terminal domain"/>
    <property type="match status" value="1"/>
</dbReference>
<name>A0ABT5L1V4_9ALTE</name>
<accession>A0ABT5L1V4</accession>
<evidence type="ECO:0000313" key="3">
    <source>
        <dbReference type="EMBL" id="MDC8831015.1"/>
    </source>
</evidence>
<dbReference type="InterPro" id="IPR036890">
    <property type="entry name" value="HATPase_C_sf"/>
</dbReference>
<sequence>MPDKNGVQHPDSTESPGRISTPINEQIDFSTILAAAVHDMKNSLNLLVQSVEQIVSTLPPELSDTRRQIVDLHYEANRMNTGLVQILSLYRANRESLPVMIDQCYVNELIEDIVLSNQLYASQKNISIDNRCTDELAWYLDADLMYLLINDVLINALRYGTSDIIISVSQQNDFLVIKIEDDGDGYPDHMLVANDAKPTDFNVSQGRTGLGLYFAHLIARAHVRSADDQVRQGSITLSNGGAMGGGVFEVKIP</sequence>
<gene>
    <name evidence="3" type="ORF">OIK42_09595</name>
</gene>
<dbReference type="RefSeq" id="WP_273640052.1">
    <property type="nucleotide sequence ID" value="NZ_JAQQXP010000001.1"/>
</dbReference>
<keyword evidence="4" id="KW-1185">Reference proteome</keyword>
<keyword evidence="3" id="KW-0808">Transferase</keyword>
<protein>
    <submittedName>
        <fullName evidence="3">HAMP domain-containing sensor histidine kinase</fullName>
    </submittedName>
</protein>
<dbReference type="PROSITE" id="PS50109">
    <property type="entry name" value="HIS_KIN"/>
    <property type="match status" value="1"/>
</dbReference>
<organism evidence="3 4">
    <name type="scientific">Alteromonas gilva</name>
    <dbReference type="NCBI Taxonomy" id="2987522"/>
    <lineage>
        <taxon>Bacteria</taxon>
        <taxon>Pseudomonadati</taxon>
        <taxon>Pseudomonadota</taxon>
        <taxon>Gammaproteobacteria</taxon>
        <taxon>Alteromonadales</taxon>
        <taxon>Alteromonadaceae</taxon>
        <taxon>Alteromonas/Salinimonas group</taxon>
        <taxon>Alteromonas</taxon>
    </lineage>
</organism>
<dbReference type="PANTHER" id="PTHR45569">
    <property type="entry name" value="SENSOR PROTEIN KDPD"/>
    <property type="match status" value="1"/>
</dbReference>
<dbReference type="PANTHER" id="PTHR45569:SF1">
    <property type="entry name" value="SENSOR PROTEIN KDPD"/>
    <property type="match status" value="1"/>
</dbReference>
<evidence type="ECO:0000256" key="1">
    <source>
        <dbReference type="SAM" id="MobiDB-lite"/>
    </source>
</evidence>
<evidence type="ECO:0000259" key="2">
    <source>
        <dbReference type="PROSITE" id="PS50109"/>
    </source>
</evidence>